<dbReference type="PANTHER" id="PTHR31080">
    <property type="entry name" value="PECTINESTERASE INHIBITOR-LIKE"/>
    <property type="match status" value="1"/>
</dbReference>
<reference evidence="9 10" key="1">
    <citation type="submission" date="2024-01" db="EMBL/GenBank/DDBJ databases">
        <authorList>
            <person name="Waweru B."/>
        </authorList>
    </citation>
    <scope>NUCLEOTIDE SEQUENCE [LARGE SCALE GENOMIC DNA]</scope>
</reference>
<evidence type="ECO:0000256" key="1">
    <source>
        <dbReference type="ARBA" id="ARBA00006027"/>
    </source>
</evidence>
<comment type="similarity">
    <text evidence="2">In the C-terminal section; belongs to the pectinesterase family.</text>
</comment>
<evidence type="ECO:0000313" key="10">
    <source>
        <dbReference type="Proteomes" id="UP001314170"/>
    </source>
</evidence>
<dbReference type="EMBL" id="CAWUPB010001194">
    <property type="protein sequence ID" value="CAK7352262.1"/>
    <property type="molecule type" value="Genomic_DNA"/>
</dbReference>
<evidence type="ECO:0000256" key="2">
    <source>
        <dbReference type="ARBA" id="ARBA00007786"/>
    </source>
</evidence>
<dbReference type="SUPFAM" id="SSF101148">
    <property type="entry name" value="Plant invertase/pectin methylesterase inhibitor"/>
    <property type="match status" value="1"/>
</dbReference>
<evidence type="ECO:0000256" key="4">
    <source>
        <dbReference type="ARBA" id="ARBA00022729"/>
    </source>
</evidence>
<dbReference type="Proteomes" id="UP001314170">
    <property type="component" value="Unassembled WGS sequence"/>
</dbReference>
<gene>
    <name evidence="9" type="ORF">DCAF_LOCUS24134</name>
</gene>
<dbReference type="Gene3D" id="1.20.140.40">
    <property type="entry name" value="Invertase/pectin methylesterase inhibitor family protein"/>
    <property type="match status" value="1"/>
</dbReference>
<keyword evidence="5" id="KW-1015">Disulfide bond</keyword>
<organism evidence="9 10">
    <name type="scientific">Dovyalis caffra</name>
    <dbReference type="NCBI Taxonomy" id="77055"/>
    <lineage>
        <taxon>Eukaryota</taxon>
        <taxon>Viridiplantae</taxon>
        <taxon>Streptophyta</taxon>
        <taxon>Embryophyta</taxon>
        <taxon>Tracheophyta</taxon>
        <taxon>Spermatophyta</taxon>
        <taxon>Magnoliopsida</taxon>
        <taxon>eudicotyledons</taxon>
        <taxon>Gunneridae</taxon>
        <taxon>Pentapetalae</taxon>
        <taxon>rosids</taxon>
        <taxon>fabids</taxon>
        <taxon>Malpighiales</taxon>
        <taxon>Salicaceae</taxon>
        <taxon>Flacourtieae</taxon>
        <taxon>Dovyalis</taxon>
    </lineage>
</organism>
<evidence type="ECO:0000256" key="7">
    <source>
        <dbReference type="ARBA" id="ARBA00038471"/>
    </source>
</evidence>
<dbReference type="InterPro" id="IPR051955">
    <property type="entry name" value="PME_Inhibitor"/>
</dbReference>
<evidence type="ECO:0000259" key="8">
    <source>
        <dbReference type="SMART" id="SM00856"/>
    </source>
</evidence>
<evidence type="ECO:0000256" key="3">
    <source>
        <dbReference type="ARBA" id="ARBA00013229"/>
    </source>
</evidence>
<proteinExistence type="inferred from homology"/>
<dbReference type="InterPro" id="IPR006501">
    <property type="entry name" value="Pectinesterase_inhib_dom"/>
</dbReference>
<dbReference type="Pfam" id="PF04043">
    <property type="entry name" value="PMEI"/>
    <property type="match status" value="1"/>
</dbReference>
<dbReference type="FunFam" id="1.20.140.40:FF:000010">
    <property type="entry name" value="Pectinesterase"/>
    <property type="match status" value="1"/>
</dbReference>
<dbReference type="CDD" id="cd15798">
    <property type="entry name" value="PMEI-like_3"/>
    <property type="match status" value="1"/>
</dbReference>
<dbReference type="InterPro" id="IPR035513">
    <property type="entry name" value="Invertase/methylesterase_inhib"/>
</dbReference>
<keyword evidence="6" id="KW-0325">Glycoprotein</keyword>
<evidence type="ECO:0000313" key="9">
    <source>
        <dbReference type="EMBL" id="CAK7352262.1"/>
    </source>
</evidence>
<feature type="domain" description="Pectinesterase inhibitor" evidence="8">
    <location>
        <begin position="54"/>
        <end position="199"/>
    </location>
</feature>
<name>A0AAV1SJ09_9ROSI</name>
<keyword evidence="10" id="KW-1185">Reference proteome</keyword>
<dbReference type="EC" id="3.1.1.11" evidence="3"/>
<comment type="similarity">
    <text evidence="7">Belongs to the PMEI family.</text>
</comment>
<keyword evidence="4" id="KW-0732">Signal</keyword>
<accession>A0AAV1SJ09</accession>
<comment type="caution">
    <text evidence="9">The sequence shown here is derived from an EMBL/GenBank/DDBJ whole genome shotgun (WGS) entry which is preliminary data.</text>
</comment>
<evidence type="ECO:0000256" key="5">
    <source>
        <dbReference type="ARBA" id="ARBA00023157"/>
    </source>
</evidence>
<comment type="similarity">
    <text evidence="1">In the N-terminal section; belongs to the PMEI family.</text>
</comment>
<evidence type="ECO:0000256" key="6">
    <source>
        <dbReference type="ARBA" id="ARBA00023180"/>
    </source>
</evidence>
<dbReference type="NCBIfam" id="TIGR01614">
    <property type="entry name" value="PME_inhib"/>
    <property type="match status" value="1"/>
</dbReference>
<protein>
    <recommendedName>
        <fullName evidence="3">pectinesterase</fullName>
        <ecNumber evidence="3">3.1.1.11</ecNumber>
    </recommendedName>
</protein>
<dbReference type="GO" id="GO:0030599">
    <property type="term" value="F:pectinesterase activity"/>
    <property type="evidence" value="ECO:0007669"/>
    <property type="project" value="UniProtKB-EC"/>
</dbReference>
<dbReference type="GO" id="GO:0004857">
    <property type="term" value="F:enzyme inhibitor activity"/>
    <property type="evidence" value="ECO:0007669"/>
    <property type="project" value="InterPro"/>
</dbReference>
<sequence>MSNSSNHNIATLKNKKKLFLGLFASIMLVTAIVSIVAAVTSSKSPTNSNNDHQVAHAIIKSSCSSTSYSDLCFSAISAVPDATSKIKSTKDVIDLFSNLTTSAAQHSYFKIHKLTSARRSFTERETTGLHDCLVMLNETLYQLSKVYQELQDYPSLNKSLSAHADDLKILLSAAITNQETCFDGFSHDKADKKVQIIML</sequence>
<dbReference type="SMART" id="SM00856">
    <property type="entry name" value="PMEI"/>
    <property type="match status" value="1"/>
</dbReference>
<dbReference type="AlphaFoldDB" id="A0AAV1SJ09"/>